<sequence length="89" mass="9766">MKKSNPADLFEFPCQYQFKAMGLAGDDFREAIVAAVAEHVPVATDAVLCRPSGQGTYQSVSLLVTLHSYEQLTAIYADMRLVNGLKMLL</sequence>
<dbReference type="InterPro" id="IPR007454">
    <property type="entry name" value="UPF0250_YbeD-like"/>
</dbReference>
<protein>
    <submittedName>
        <fullName evidence="2">Uncharacterized protein</fullName>
    </submittedName>
</protein>
<dbReference type="STRING" id="37625.SAMN05660420_02784"/>
<dbReference type="OrthoDB" id="9793424at2"/>
<dbReference type="GO" id="GO:0005829">
    <property type="term" value="C:cytosol"/>
    <property type="evidence" value="ECO:0007669"/>
    <property type="project" value="TreeGrafter"/>
</dbReference>
<reference evidence="2 3" key="1">
    <citation type="submission" date="2016-10" db="EMBL/GenBank/DDBJ databases">
        <authorList>
            <person name="de Groot N.N."/>
        </authorList>
    </citation>
    <scope>NUCLEOTIDE SEQUENCE [LARGE SCALE GENOMIC DNA]</scope>
    <source>
        <strain evidence="2 3">DSM 7343</strain>
    </source>
</reference>
<organism evidence="2 3">
    <name type="scientific">Desulfuromusa kysingii</name>
    <dbReference type="NCBI Taxonomy" id="37625"/>
    <lineage>
        <taxon>Bacteria</taxon>
        <taxon>Pseudomonadati</taxon>
        <taxon>Thermodesulfobacteriota</taxon>
        <taxon>Desulfuromonadia</taxon>
        <taxon>Desulfuromonadales</taxon>
        <taxon>Geopsychrobacteraceae</taxon>
        <taxon>Desulfuromusa</taxon>
    </lineage>
</organism>
<dbReference type="Proteomes" id="UP000199409">
    <property type="component" value="Unassembled WGS sequence"/>
</dbReference>
<dbReference type="PANTHER" id="PTHR38036:SF1">
    <property type="entry name" value="UPF0250 PROTEIN YBED"/>
    <property type="match status" value="1"/>
</dbReference>
<accession>A0A1H4D1Y8</accession>
<dbReference type="HAMAP" id="MF_00659">
    <property type="entry name" value="UPF0250"/>
    <property type="match status" value="1"/>
</dbReference>
<dbReference type="PANTHER" id="PTHR38036">
    <property type="entry name" value="UPF0250 PROTEIN YBED"/>
    <property type="match status" value="1"/>
</dbReference>
<evidence type="ECO:0000313" key="2">
    <source>
        <dbReference type="EMBL" id="SEA66530.1"/>
    </source>
</evidence>
<comment type="similarity">
    <text evidence="1">Belongs to the UPF0250 family.</text>
</comment>
<gene>
    <name evidence="2" type="ORF">SAMN05660420_02784</name>
</gene>
<dbReference type="RefSeq" id="WP_092349867.1">
    <property type="nucleotide sequence ID" value="NZ_FNQN01000009.1"/>
</dbReference>
<dbReference type="SUPFAM" id="SSF117991">
    <property type="entry name" value="YbeD/HP0495-like"/>
    <property type="match status" value="1"/>
</dbReference>
<name>A0A1H4D1Y8_9BACT</name>
<dbReference type="EMBL" id="FNQN01000009">
    <property type="protein sequence ID" value="SEA66530.1"/>
    <property type="molecule type" value="Genomic_DNA"/>
</dbReference>
<dbReference type="Gene3D" id="3.30.70.260">
    <property type="match status" value="1"/>
</dbReference>
<evidence type="ECO:0000313" key="3">
    <source>
        <dbReference type="Proteomes" id="UP000199409"/>
    </source>
</evidence>
<dbReference type="Pfam" id="PF04359">
    <property type="entry name" value="DUF493"/>
    <property type="match status" value="1"/>
</dbReference>
<proteinExistence type="inferred from homology"/>
<dbReference type="AlphaFoldDB" id="A0A1H4D1Y8"/>
<evidence type="ECO:0000256" key="1">
    <source>
        <dbReference type="ARBA" id="ARBA00008460"/>
    </source>
</evidence>
<dbReference type="InterPro" id="IPR027471">
    <property type="entry name" value="YbeD-like_sf"/>
</dbReference>
<keyword evidence="3" id="KW-1185">Reference proteome</keyword>